<dbReference type="AlphaFoldDB" id="A0A915DDL0"/>
<accession>A0A915DDL0</accession>
<name>A0A915DDL0_9BILA</name>
<dbReference type="Proteomes" id="UP000887574">
    <property type="component" value="Unplaced"/>
</dbReference>
<protein>
    <submittedName>
        <fullName evidence="3">Uncharacterized protein</fullName>
    </submittedName>
</protein>
<reference evidence="3" key="1">
    <citation type="submission" date="2022-11" db="UniProtKB">
        <authorList>
            <consortium name="WormBaseParasite"/>
        </authorList>
    </citation>
    <scope>IDENTIFICATION</scope>
</reference>
<evidence type="ECO:0000313" key="3">
    <source>
        <dbReference type="WBParaSite" id="jg18497"/>
    </source>
</evidence>
<organism evidence="2 3">
    <name type="scientific">Ditylenchus dipsaci</name>
    <dbReference type="NCBI Taxonomy" id="166011"/>
    <lineage>
        <taxon>Eukaryota</taxon>
        <taxon>Metazoa</taxon>
        <taxon>Ecdysozoa</taxon>
        <taxon>Nematoda</taxon>
        <taxon>Chromadorea</taxon>
        <taxon>Rhabditida</taxon>
        <taxon>Tylenchina</taxon>
        <taxon>Tylenchomorpha</taxon>
        <taxon>Sphaerularioidea</taxon>
        <taxon>Anguinidae</taxon>
        <taxon>Anguininae</taxon>
        <taxon>Ditylenchus</taxon>
    </lineage>
</organism>
<keyword evidence="2" id="KW-1185">Reference proteome</keyword>
<evidence type="ECO:0000313" key="2">
    <source>
        <dbReference type="Proteomes" id="UP000887574"/>
    </source>
</evidence>
<feature type="region of interest" description="Disordered" evidence="1">
    <location>
        <begin position="59"/>
        <end position="79"/>
    </location>
</feature>
<feature type="region of interest" description="Disordered" evidence="1">
    <location>
        <begin position="1"/>
        <end position="21"/>
    </location>
</feature>
<feature type="compositionally biased region" description="Polar residues" evidence="1">
    <location>
        <begin position="59"/>
        <end position="72"/>
    </location>
</feature>
<sequence length="79" mass="8918">MSDKIEQKIRRAKKKPGVETVSEAQSLLDREEAGGRRLRKQVLQEFCFQEIRCWAHTNNQLGQSRGEASTGTEGIKASD</sequence>
<dbReference type="WBParaSite" id="jg18497">
    <property type="protein sequence ID" value="jg18497"/>
    <property type="gene ID" value="jg18497"/>
</dbReference>
<proteinExistence type="predicted"/>
<evidence type="ECO:0000256" key="1">
    <source>
        <dbReference type="SAM" id="MobiDB-lite"/>
    </source>
</evidence>